<evidence type="ECO:0000256" key="3">
    <source>
        <dbReference type="SAM" id="SignalP"/>
    </source>
</evidence>
<keyword evidence="6" id="KW-1185">Reference proteome</keyword>
<evidence type="ECO:0000313" key="6">
    <source>
        <dbReference type="Proteomes" id="UP001153292"/>
    </source>
</evidence>
<dbReference type="InterPro" id="IPR035940">
    <property type="entry name" value="CAP_sf"/>
</dbReference>
<dbReference type="InterPro" id="IPR002413">
    <property type="entry name" value="V5_allergen-like"/>
</dbReference>
<dbReference type="SUPFAM" id="SSF55797">
    <property type="entry name" value="PR-1-like"/>
    <property type="match status" value="1"/>
</dbReference>
<dbReference type="CDD" id="cd05380">
    <property type="entry name" value="CAP_euk"/>
    <property type="match status" value="1"/>
</dbReference>
<dbReference type="Gene3D" id="3.40.33.10">
    <property type="entry name" value="CAP"/>
    <property type="match status" value="1"/>
</dbReference>
<dbReference type="InterPro" id="IPR014044">
    <property type="entry name" value="CAP_dom"/>
</dbReference>
<keyword evidence="2" id="KW-0964">Secreted</keyword>
<evidence type="ECO:0000313" key="5">
    <source>
        <dbReference type="EMBL" id="CAH0407270.1"/>
    </source>
</evidence>
<evidence type="ECO:0000259" key="4">
    <source>
        <dbReference type="SMART" id="SM00198"/>
    </source>
</evidence>
<comment type="subcellular location">
    <subcellularLocation>
        <location evidence="1">Secreted</location>
    </subcellularLocation>
</comment>
<evidence type="ECO:0000256" key="2">
    <source>
        <dbReference type="ARBA" id="ARBA00022525"/>
    </source>
</evidence>
<evidence type="ECO:0000256" key="1">
    <source>
        <dbReference type="ARBA" id="ARBA00004613"/>
    </source>
</evidence>
<dbReference type="PRINTS" id="PR00838">
    <property type="entry name" value="V5ALLERGEN"/>
</dbReference>
<dbReference type="PANTHER" id="PTHR10334">
    <property type="entry name" value="CYSTEINE-RICH SECRETORY PROTEIN-RELATED"/>
    <property type="match status" value="1"/>
</dbReference>
<sequence length="212" mass="24689">MQLKAIILSILFCGVHCKLIELSCHDIRLFVDGHNSRRLLVAKGEVDKQPAATNMNYLVWDNELAMKAAKWASVYKHSNNPDTDVDTQRFNTGHNLYWYSTTDRIFKFSPTQALHSWFEEEHKNYRFGKIGKSLQPETGRYTQFVWADTTHVGCAVSKFHREIWAQYFVVCYYGPGGNIEGKLPYKRGKKLRTRELQCTDERCQHPYGKRCS</sequence>
<reference evidence="5" key="1">
    <citation type="submission" date="2021-12" db="EMBL/GenBank/DDBJ databases">
        <authorList>
            <person name="King R."/>
        </authorList>
    </citation>
    <scope>NUCLEOTIDE SEQUENCE</scope>
</reference>
<gene>
    <name evidence="5" type="ORF">CHILSU_LOCUS10669</name>
</gene>
<dbReference type="SMART" id="SM00198">
    <property type="entry name" value="SCP"/>
    <property type="match status" value="1"/>
</dbReference>
<protein>
    <recommendedName>
        <fullName evidence="4">SCP domain-containing protein</fullName>
    </recommendedName>
</protein>
<dbReference type="EMBL" id="OU963901">
    <property type="protein sequence ID" value="CAH0407270.1"/>
    <property type="molecule type" value="Genomic_DNA"/>
</dbReference>
<feature type="domain" description="SCP" evidence="4">
    <location>
        <begin position="25"/>
        <end position="181"/>
    </location>
</feature>
<accession>A0ABN8BBF5</accession>
<feature type="chain" id="PRO_5045902720" description="SCP domain-containing protein" evidence="3">
    <location>
        <begin position="18"/>
        <end position="212"/>
    </location>
</feature>
<feature type="signal peptide" evidence="3">
    <location>
        <begin position="1"/>
        <end position="17"/>
    </location>
</feature>
<name>A0ABN8BBF5_CHISP</name>
<keyword evidence="3" id="KW-0732">Signal</keyword>
<dbReference type="Proteomes" id="UP001153292">
    <property type="component" value="Chromosome 8"/>
</dbReference>
<dbReference type="InterPro" id="IPR001283">
    <property type="entry name" value="CRISP-related"/>
</dbReference>
<dbReference type="PRINTS" id="PR00837">
    <property type="entry name" value="V5TPXLIKE"/>
</dbReference>
<organism evidence="5 6">
    <name type="scientific">Chilo suppressalis</name>
    <name type="common">Asiatic rice borer moth</name>
    <dbReference type="NCBI Taxonomy" id="168631"/>
    <lineage>
        <taxon>Eukaryota</taxon>
        <taxon>Metazoa</taxon>
        <taxon>Ecdysozoa</taxon>
        <taxon>Arthropoda</taxon>
        <taxon>Hexapoda</taxon>
        <taxon>Insecta</taxon>
        <taxon>Pterygota</taxon>
        <taxon>Neoptera</taxon>
        <taxon>Endopterygota</taxon>
        <taxon>Lepidoptera</taxon>
        <taxon>Glossata</taxon>
        <taxon>Ditrysia</taxon>
        <taxon>Pyraloidea</taxon>
        <taxon>Crambidae</taxon>
        <taxon>Crambinae</taxon>
        <taxon>Chilo</taxon>
    </lineage>
</organism>
<dbReference type="Pfam" id="PF00188">
    <property type="entry name" value="CAP"/>
    <property type="match status" value="1"/>
</dbReference>
<proteinExistence type="predicted"/>